<evidence type="ECO:0000313" key="5">
    <source>
        <dbReference type="Proteomes" id="UP000252167"/>
    </source>
</evidence>
<name>A0A365YQJ1_9MICC</name>
<evidence type="ECO:0000259" key="2">
    <source>
        <dbReference type="Pfam" id="PF24551"/>
    </source>
</evidence>
<dbReference type="Pfam" id="PF24551">
    <property type="entry name" value="SH3_Rv0428c"/>
    <property type="match status" value="1"/>
</dbReference>
<dbReference type="EMBL" id="WYDN01000001">
    <property type="protein sequence ID" value="NAZ14473.1"/>
    <property type="molecule type" value="Genomic_DNA"/>
</dbReference>
<accession>A0A365YQJ1</accession>
<dbReference type="RefSeq" id="WP_047119574.1">
    <property type="nucleotide sequence ID" value="NZ_CM125969.1"/>
</dbReference>
<keyword evidence="5" id="KW-1185">Reference proteome</keyword>
<dbReference type="InterPro" id="IPR056934">
    <property type="entry name" value="SH3_Rv0428c"/>
</dbReference>
<reference evidence="3 6" key="2">
    <citation type="submission" date="2020-01" db="EMBL/GenBank/DDBJ databases">
        <title>Glutamicibacter soli M275.</title>
        <authorList>
            <person name="Meng X."/>
        </authorList>
    </citation>
    <scope>NUCLEOTIDE SEQUENCE [LARGE SCALE GENOMIC DNA]</scope>
    <source>
        <strain evidence="3 6">M275</strain>
    </source>
</reference>
<organism evidence="4 5">
    <name type="scientific">Glutamicibacter soli</name>
    <dbReference type="NCBI Taxonomy" id="453836"/>
    <lineage>
        <taxon>Bacteria</taxon>
        <taxon>Bacillati</taxon>
        <taxon>Actinomycetota</taxon>
        <taxon>Actinomycetes</taxon>
        <taxon>Micrococcales</taxon>
        <taxon>Micrococcaceae</taxon>
        <taxon>Glutamicibacter</taxon>
    </lineage>
</organism>
<dbReference type="Proteomes" id="UP000477543">
    <property type="component" value="Unassembled WGS sequence"/>
</dbReference>
<protein>
    <submittedName>
        <fullName evidence="4">Ferrous iron transport protein A</fullName>
    </submittedName>
</protein>
<feature type="region of interest" description="Disordered" evidence="1">
    <location>
        <begin position="58"/>
        <end position="82"/>
    </location>
</feature>
<dbReference type="EMBL" id="POAF01000001">
    <property type="protein sequence ID" value="RBM04303.1"/>
    <property type="molecule type" value="Genomic_DNA"/>
</dbReference>
<reference evidence="4 5" key="1">
    <citation type="submission" date="2018-01" db="EMBL/GenBank/DDBJ databases">
        <title>Glutamicibacter soli strain NHPC-3 Whole genome sequence and assembly.</title>
        <authorList>
            <person name="Choudhury P."/>
            <person name="Gupta D."/>
            <person name="Sengupta K."/>
            <person name="Jawed A."/>
            <person name="Sultana N."/>
            <person name="Saha P."/>
        </authorList>
    </citation>
    <scope>NUCLEOTIDE SEQUENCE [LARGE SCALE GENOMIC DNA]</scope>
    <source>
        <strain evidence="4 5">NHPC-3</strain>
    </source>
</reference>
<dbReference type="Proteomes" id="UP000252167">
    <property type="component" value="Unassembled WGS sequence"/>
</dbReference>
<gene>
    <name evidence="4" type="ORF">C1H84_03235</name>
    <name evidence="3" type="ORF">GT020_00060</name>
</gene>
<evidence type="ECO:0000313" key="3">
    <source>
        <dbReference type="EMBL" id="NAZ14473.1"/>
    </source>
</evidence>
<dbReference type="AlphaFoldDB" id="A0A365YQJ1"/>
<sequence>MLNFNELTTDDRIVLRYRLATQTDAGESLTDALGTVLQVSDTQIVLQTRSGPVAVRRSAITHAKRIPPAPVRRSRSPRTPGA</sequence>
<evidence type="ECO:0000313" key="6">
    <source>
        <dbReference type="Proteomes" id="UP000477543"/>
    </source>
</evidence>
<proteinExistence type="predicted"/>
<comment type="caution">
    <text evidence="4">The sequence shown here is derived from an EMBL/GenBank/DDBJ whole genome shotgun (WGS) entry which is preliminary data.</text>
</comment>
<feature type="domain" description="Histone acetyltransferase Rv0428c-like SH3" evidence="2">
    <location>
        <begin position="11"/>
        <end position="60"/>
    </location>
</feature>
<evidence type="ECO:0000256" key="1">
    <source>
        <dbReference type="SAM" id="MobiDB-lite"/>
    </source>
</evidence>
<evidence type="ECO:0000313" key="4">
    <source>
        <dbReference type="EMBL" id="RBM04303.1"/>
    </source>
</evidence>